<dbReference type="InterPro" id="IPR045179">
    <property type="entry name" value="YgfZ/GcvT"/>
</dbReference>
<accession>A0A6G1JDV8</accession>
<keyword evidence="7" id="KW-0808">Transferase</keyword>
<dbReference type="EMBL" id="MU005573">
    <property type="protein sequence ID" value="KAF2688323.1"/>
    <property type="molecule type" value="Genomic_DNA"/>
</dbReference>
<evidence type="ECO:0000313" key="8">
    <source>
        <dbReference type="Proteomes" id="UP000799291"/>
    </source>
</evidence>
<dbReference type="SUPFAM" id="SSF103025">
    <property type="entry name" value="Folate-binding domain"/>
    <property type="match status" value="1"/>
</dbReference>
<evidence type="ECO:0000256" key="4">
    <source>
        <dbReference type="ARBA" id="ARBA00093447"/>
    </source>
</evidence>
<evidence type="ECO:0000313" key="7">
    <source>
        <dbReference type="EMBL" id="KAF2688323.1"/>
    </source>
</evidence>
<dbReference type="Proteomes" id="UP000799291">
    <property type="component" value="Unassembled WGS sequence"/>
</dbReference>
<evidence type="ECO:0000256" key="3">
    <source>
        <dbReference type="ARBA" id="ARBA00023128"/>
    </source>
</evidence>
<dbReference type="Gene3D" id="3.30.1360.120">
    <property type="entry name" value="Probable tRNA modification gtpase trme, domain 1"/>
    <property type="match status" value="2"/>
</dbReference>
<gene>
    <name evidence="7" type="ORF">K458DRAFT_276786</name>
</gene>
<keyword evidence="2" id="KW-0809">Transit peptide</keyword>
<dbReference type="InterPro" id="IPR027266">
    <property type="entry name" value="TrmE/GcvT-like"/>
</dbReference>
<dbReference type="GO" id="GO:0016226">
    <property type="term" value="P:iron-sulfur cluster assembly"/>
    <property type="evidence" value="ECO:0007669"/>
    <property type="project" value="TreeGrafter"/>
</dbReference>
<dbReference type="InterPro" id="IPR057460">
    <property type="entry name" value="CAF17_C"/>
</dbReference>
<dbReference type="NCBIfam" id="TIGR03317">
    <property type="entry name" value="ygfZ_signature"/>
    <property type="match status" value="1"/>
</dbReference>
<dbReference type="Pfam" id="PF25455">
    <property type="entry name" value="Beta-barrel_CAF17_C"/>
    <property type="match status" value="1"/>
</dbReference>
<feature type="domain" description="CAF17 C-terminal" evidence="6">
    <location>
        <begin position="240"/>
        <end position="321"/>
    </location>
</feature>
<dbReference type="GO" id="GO:0005759">
    <property type="term" value="C:mitochondrial matrix"/>
    <property type="evidence" value="ECO:0007669"/>
    <property type="project" value="UniProtKB-SubCell"/>
</dbReference>
<dbReference type="GO" id="GO:0032259">
    <property type="term" value="P:methylation"/>
    <property type="evidence" value="ECO:0007669"/>
    <property type="project" value="UniProtKB-KW"/>
</dbReference>
<dbReference type="InterPro" id="IPR017703">
    <property type="entry name" value="YgfZ/GCV_T_CS"/>
</dbReference>
<evidence type="ECO:0000259" key="6">
    <source>
        <dbReference type="Pfam" id="PF25455"/>
    </source>
</evidence>
<comment type="subcellular location">
    <subcellularLocation>
        <location evidence="1">Mitochondrion matrix</location>
    </subcellularLocation>
</comment>
<dbReference type="AlphaFoldDB" id="A0A6G1JDV8"/>
<keyword evidence="8" id="KW-1185">Reference proteome</keyword>
<dbReference type="OrthoDB" id="191995at2759"/>
<name>A0A6G1JDV8_9PLEO</name>
<proteinExistence type="inferred from homology"/>
<dbReference type="GO" id="GO:0008168">
    <property type="term" value="F:methyltransferase activity"/>
    <property type="evidence" value="ECO:0007669"/>
    <property type="project" value="UniProtKB-KW"/>
</dbReference>
<keyword evidence="3" id="KW-0496">Mitochondrion</keyword>
<dbReference type="PANTHER" id="PTHR22602">
    <property type="entry name" value="TRANSFERASE CAF17, MITOCHONDRIAL-RELATED"/>
    <property type="match status" value="1"/>
</dbReference>
<evidence type="ECO:0000256" key="2">
    <source>
        <dbReference type="ARBA" id="ARBA00022946"/>
    </source>
</evidence>
<comment type="similarity">
    <text evidence="4">Belongs to the GcvT family. CAF17/IBA57 subfamily.</text>
</comment>
<organism evidence="7 8">
    <name type="scientific">Lentithecium fluviatile CBS 122367</name>
    <dbReference type="NCBI Taxonomy" id="1168545"/>
    <lineage>
        <taxon>Eukaryota</taxon>
        <taxon>Fungi</taxon>
        <taxon>Dikarya</taxon>
        <taxon>Ascomycota</taxon>
        <taxon>Pezizomycotina</taxon>
        <taxon>Dothideomycetes</taxon>
        <taxon>Pleosporomycetidae</taxon>
        <taxon>Pleosporales</taxon>
        <taxon>Massarineae</taxon>
        <taxon>Lentitheciaceae</taxon>
        <taxon>Lentithecium</taxon>
    </lineage>
</organism>
<evidence type="ECO:0000256" key="1">
    <source>
        <dbReference type="ARBA" id="ARBA00004305"/>
    </source>
</evidence>
<sequence length="365" mass="40475">TLPSRRSYATEIPSSEVASSAFAPLLHRRLISLSGPDASKFLQGLVTNNVDPERQIPFYAAFLDARGRVLWDVFIWVCPELVAKEGSWTCYIEVDGGEAEALVRHLRRHKLRSKVTITPIEETDMSVWAAWGVQPDRLHSEQLIALLPDPRGFSSGDFGTRCLIKGNSMPPDAPVPIVDTRQYHARRYLAGIPEGPLEIPRESALPMESNIDLSQGIDFRKGCYLGQELTIRTKHTGVVRKRILPIQLYNSNQSPDAASALDTNWPSDRIPEDGADIKQLDENGCIKKGRAAGKFISAIGNVGLALCRLEMMTSMRVSAEGGSWTPGAEFGIQRGDGEVVRVKAVVTQGFRERERDVWDKARTRV</sequence>
<reference evidence="7" key="1">
    <citation type="journal article" date="2020" name="Stud. Mycol.">
        <title>101 Dothideomycetes genomes: a test case for predicting lifestyles and emergence of pathogens.</title>
        <authorList>
            <person name="Haridas S."/>
            <person name="Albert R."/>
            <person name="Binder M."/>
            <person name="Bloem J."/>
            <person name="Labutti K."/>
            <person name="Salamov A."/>
            <person name="Andreopoulos B."/>
            <person name="Baker S."/>
            <person name="Barry K."/>
            <person name="Bills G."/>
            <person name="Bluhm B."/>
            <person name="Cannon C."/>
            <person name="Castanera R."/>
            <person name="Culley D."/>
            <person name="Daum C."/>
            <person name="Ezra D."/>
            <person name="Gonzalez J."/>
            <person name="Henrissat B."/>
            <person name="Kuo A."/>
            <person name="Liang C."/>
            <person name="Lipzen A."/>
            <person name="Lutzoni F."/>
            <person name="Magnuson J."/>
            <person name="Mondo S."/>
            <person name="Nolan M."/>
            <person name="Ohm R."/>
            <person name="Pangilinan J."/>
            <person name="Park H.-J."/>
            <person name="Ramirez L."/>
            <person name="Alfaro M."/>
            <person name="Sun H."/>
            <person name="Tritt A."/>
            <person name="Yoshinaga Y."/>
            <person name="Zwiers L.-H."/>
            <person name="Turgeon B."/>
            <person name="Goodwin S."/>
            <person name="Spatafora J."/>
            <person name="Crous P."/>
            <person name="Grigoriev I."/>
        </authorList>
    </citation>
    <scope>NUCLEOTIDE SEQUENCE</scope>
    <source>
        <strain evidence="7">CBS 122367</strain>
    </source>
</reference>
<feature type="non-terminal residue" evidence="7">
    <location>
        <position position="365"/>
    </location>
</feature>
<evidence type="ECO:0000256" key="5">
    <source>
        <dbReference type="ARBA" id="ARBA00093637"/>
    </source>
</evidence>
<protein>
    <recommendedName>
        <fullName evidence="5">Iron-sulfur cluster assembly factor IBA57 homolog, mitochondrial</fullName>
    </recommendedName>
</protein>
<dbReference type="PANTHER" id="PTHR22602:SF0">
    <property type="entry name" value="TRANSFERASE CAF17, MITOCHONDRIAL-RELATED"/>
    <property type="match status" value="1"/>
</dbReference>
<keyword evidence="7" id="KW-0489">Methyltransferase</keyword>
<feature type="non-terminal residue" evidence="7">
    <location>
        <position position="1"/>
    </location>
</feature>